<keyword evidence="3" id="KW-0274">FAD</keyword>
<feature type="domain" description="FAD-binding" evidence="6">
    <location>
        <begin position="330"/>
        <end position="373"/>
    </location>
</feature>
<dbReference type="OrthoDB" id="16820at2759"/>
<evidence type="ECO:0000256" key="1">
    <source>
        <dbReference type="ARBA" id="ARBA00007992"/>
    </source>
</evidence>
<dbReference type="SUPFAM" id="SSF51905">
    <property type="entry name" value="FAD/NAD(P)-binding domain"/>
    <property type="match status" value="1"/>
</dbReference>
<proteinExistence type="inferred from homology"/>
<accession>A0A5N5WNA3</accession>
<dbReference type="PRINTS" id="PR00420">
    <property type="entry name" value="RNGMNOXGNASE"/>
</dbReference>
<keyword evidence="8" id="KW-1185">Reference proteome</keyword>
<dbReference type="InterPro" id="IPR050493">
    <property type="entry name" value="FAD-dep_Monooxygenase_BioMet"/>
</dbReference>
<evidence type="ECO:0000259" key="6">
    <source>
        <dbReference type="Pfam" id="PF01494"/>
    </source>
</evidence>
<dbReference type="InterPro" id="IPR002938">
    <property type="entry name" value="FAD-bd"/>
</dbReference>
<dbReference type="Pfam" id="PF01494">
    <property type="entry name" value="FAD_binding_3"/>
    <property type="match status" value="1"/>
</dbReference>
<dbReference type="Proteomes" id="UP000326565">
    <property type="component" value="Unassembled WGS sequence"/>
</dbReference>
<dbReference type="GO" id="GO:0004497">
    <property type="term" value="F:monooxygenase activity"/>
    <property type="evidence" value="ECO:0007669"/>
    <property type="project" value="UniProtKB-KW"/>
</dbReference>
<comment type="similarity">
    <text evidence="1">Belongs to the paxM FAD-dependent monooxygenase family.</text>
</comment>
<dbReference type="EMBL" id="ML732353">
    <property type="protein sequence ID" value="KAB8069177.1"/>
    <property type="molecule type" value="Genomic_DNA"/>
</dbReference>
<evidence type="ECO:0000313" key="7">
    <source>
        <dbReference type="EMBL" id="KAB8069177.1"/>
    </source>
</evidence>
<dbReference type="InterPro" id="IPR036188">
    <property type="entry name" value="FAD/NAD-bd_sf"/>
</dbReference>
<keyword evidence="5" id="KW-0503">Monooxygenase</keyword>
<dbReference type="GO" id="GO:0071949">
    <property type="term" value="F:FAD binding"/>
    <property type="evidence" value="ECO:0007669"/>
    <property type="project" value="InterPro"/>
</dbReference>
<dbReference type="PANTHER" id="PTHR13789:SF309">
    <property type="entry name" value="PUTATIVE (AFU_ORTHOLOGUE AFUA_6G14510)-RELATED"/>
    <property type="match status" value="1"/>
</dbReference>
<name>A0A5N5WNA3_9EURO</name>
<reference evidence="7 8" key="1">
    <citation type="submission" date="2019-04" db="EMBL/GenBank/DDBJ databases">
        <title>Friends and foes A comparative genomics study of 23 Aspergillus species from section Flavi.</title>
        <authorList>
            <consortium name="DOE Joint Genome Institute"/>
            <person name="Kjaerbolling I."/>
            <person name="Vesth T."/>
            <person name="Frisvad J.C."/>
            <person name="Nybo J.L."/>
            <person name="Theobald S."/>
            <person name="Kildgaard S."/>
            <person name="Isbrandt T."/>
            <person name="Kuo A."/>
            <person name="Sato A."/>
            <person name="Lyhne E.K."/>
            <person name="Kogle M.E."/>
            <person name="Wiebenga A."/>
            <person name="Kun R.S."/>
            <person name="Lubbers R.J."/>
            <person name="Makela M.R."/>
            <person name="Barry K."/>
            <person name="Chovatia M."/>
            <person name="Clum A."/>
            <person name="Daum C."/>
            <person name="Haridas S."/>
            <person name="He G."/>
            <person name="LaButti K."/>
            <person name="Lipzen A."/>
            <person name="Mondo S."/>
            <person name="Riley R."/>
            <person name="Salamov A."/>
            <person name="Simmons B.A."/>
            <person name="Magnuson J.K."/>
            <person name="Henrissat B."/>
            <person name="Mortensen U.H."/>
            <person name="Larsen T.O."/>
            <person name="Devries R.P."/>
            <person name="Grigoriev I.V."/>
            <person name="Machida M."/>
            <person name="Baker S.E."/>
            <person name="Andersen M.R."/>
        </authorList>
    </citation>
    <scope>NUCLEOTIDE SEQUENCE [LARGE SCALE GENOMIC DNA]</scope>
    <source>
        <strain evidence="7 8">CBS 151.66</strain>
    </source>
</reference>
<evidence type="ECO:0000256" key="4">
    <source>
        <dbReference type="ARBA" id="ARBA00023002"/>
    </source>
</evidence>
<keyword evidence="4" id="KW-0560">Oxidoreductase</keyword>
<evidence type="ECO:0000256" key="5">
    <source>
        <dbReference type="ARBA" id="ARBA00023033"/>
    </source>
</evidence>
<evidence type="ECO:0000256" key="2">
    <source>
        <dbReference type="ARBA" id="ARBA00022630"/>
    </source>
</evidence>
<evidence type="ECO:0000256" key="3">
    <source>
        <dbReference type="ARBA" id="ARBA00022827"/>
    </source>
</evidence>
<sequence length="466" mass="52238">MKIVIIGAGISGCAAYLQLRKHLPKPPAPDKDHEITIYEAYDTNKDTTCDERDGPTHSSTLIVGGGLGVGPNGLNVLKRLHEDLLHEVVRGGYVVPKSIFKNKNGRVLVRMNASDEPTSLNEPPIHMLGCSRQWLWRSLRIRIPDRDIVTKRVAEVVANADRRNMVRFADDSPPVEADLVIGADGLKGIAKRALFPEAEQDPYPPQYEGLSGVGGFITADFVRDDVEKGSMNFVFGGNGFFGYFYSDSAKSAPLRDSPHHVSEPGESLGWWSTYQVDECPDPKTVDKEDIARQLRERHRHWNDPVIQKILHSLDVRNMYPTWTLPPLPTWERFGVVLVGDAAHALPSTSGQGSSQALEDVEALALFLGHYLRKEYQGSTEDVDCKQAITTAAKQYTELRMPRVEAILEAAKRRQNTKRDMSVIEEYLMYCFWWILGCFPSLFTKESKPVFNYNVAEQVEKVLSGAR</sequence>
<dbReference type="AlphaFoldDB" id="A0A5N5WNA3"/>
<dbReference type="PANTHER" id="PTHR13789">
    <property type="entry name" value="MONOOXYGENASE"/>
    <property type="match status" value="1"/>
</dbReference>
<gene>
    <name evidence="7" type="ORF">BDV29DRAFT_183295</name>
</gene>
<dbReference type="Gene3D" id="3.50.50.60">
    <property type="entry name" value="FAD/NAD(P)-binding domain"/>
    <property type="match status" value="1"/>
</dbReference>
<organism evidence="7 8">
    <name type="scientific">Aspergillus leporis</name>
    <dbReference type="NCBI Taxonomy" id="41062"/>
    <lineage>
        <taxon>Eukaryota</taxon>
        <taxon>Fungi</taxon>
        <taxon>Dikarya</taxon>
        <taxon>Ascomycota</taxon>
        <taxon>Pezizomycotina</taxon>
        <taxon>Eurotiomycetes</taxon>
        <taxon>Eurotiomycetidae</taxon>
        <taxon>Eurotiales</taxon>
        <taxon>Aspergillaceae</taxon>
        <taxon>Aspergillus</taxon>
        <taxon>Aspergillus subgen. Circumdati</taxon>
    </lineage>
</organism>
<evidence type="ECO:0000313" key="8">
    <source>
        <dbReference type="Proteomes" id="UP000326565"/>
    </source>
</evidence>
<protein>
    <recommendedName>
        <fullName evidence="6">FAD-binding domain-containing protein</fullName>
    </recommendedName>
</protein>
<keyword evidence="2" id="KW-0285">Flavoprotein</keyword>